<reference evidence="1 2" key="1">
    <citation type="submission" date="2014-03" db="EMBL/GenBank/DDBJ databases">
        <title>The Genome Sequence of Plasmodium fragile nilgiri.</title>
        <authorList>
            <consortium name="The Broad Institute Genomics Platform"/>
            <consortium name="The Broad Institute Genome Sequencing Center for Infectious Disease"/>
            <person name="Neafsey D."/>
            <person name="Duraisingh M."/>
            <person name="Young S.K."/>
            <person name="Zeng Q."/>
            <person name="Gargeya S."/>
            <person name="Abouelleil A."/>
            <person name="Alvarado L."/>
            <person name="Chapman S.B."/>
            <person name="Gainer-Dewar J."/>
            <person name="Goldberg J."/>
            <person name="Griggs A."/>
            <person name="Gujja S."/>
            <person name="Hansen M."/>
            <person name="Howarth C."/>
            <person name="Imamovic A."/>
            <person name="Larimer J."/>
            <person name="Pearson M."/>
            <person name="Poon T.W."/>
            <person name="Priest M."/>
            <person name="Roberts A."/>
            <person name="Saif S."/>
            <person name="Shea T."/>
            <person name="Sykes S."/>
            <person name="Wortman J."/>
            <person name="Nusbaum C."/>
            <person name="Birren B."/>
        </authorList>
    </citation>
    <scope>NUCLEOTIDE SEQUENCE [LARGE SCALE GENOMIC DNA]</scope>
    <source>
        <strain evidence="2">nilgiri</strain>
    </source>
</reference>
<dbReference type="OrthoDB" id="375561at2759"/>
<proteinExistence type="predicted"/>
<accession>A0A0D9QIJ0</accession>
<dbReference type="OMA" id="TFEIGMK"/>
<evidence type="ECO:0000313" key="1">
    <source>
        <dbReference type="EMBL" id="KJP86592.1"/>
    </source>
</evidence>
<dbReference type="Proteomes" id="UP000054561">
    <property type="component" value="Unassembled WGS sequence"/>
</dbReference>
<gene>
    <name evidence="1" type="ORF">AK88_03788</name>
</gene>
<name>A0A0D9QIJ0_PLAFR</name>
<dbReference type="EMBL" id="KQ001690">
    <property type="protein sequence ID" value="KJP86592.1"/>
    <property type="molecule type" value="Genomic_DNA"/>
</dbReference>
<evidence type="ECO:0000313" key="2">
    <source>
        <dbReference type="Proteomes" id="UP000054561"/>
    </source>
</evidence>
<dbReference type="RefSeq" id="XP_012336821.1">
    <property type="nucleotide sequence ID" value="XM_012481398.1"/>
</dbReference>
<sequence>MLFNKYKKKFTNTKRRYCDAPEIALQKSRRIFNLFADEESLKNLILENYFKIILEKIFENFQTRNYIFEVFIHVDILKLVDSTNYADCHITKNFVAFTNAFNEVSYSLLSQFGERLKREKPEDDMVEYLNIIISCNFIFITLIPLNTPIKTDCILNLATVNNLGSHFYHVIELINATLMSTDKKSFLYKKLYMRVCDCSRKYLPHQNIIVKMNKLGKMDDNKADKDVCELCSTKQYEEVIQKRQFKNFYILKFSFTQAMDEYSSRDECTTFEVLYQDVAEKNETFEIGMKYNLIVVSIPNQPNKNSIKGARVGNLWLLNYRKDKTKKLECSSLSAAEHTDLMLSTERFNCLLQTQNLEAADMSKIISDILNLPPNISCLSKICRTTKLTLILISICSNILRYAKLDTLAHDLYNKLHTNKWVGGDASRHALTGVRAPHCFFICLDEVIMVNLVKFCNYFCNIKILHVKADSFNILFTQKYDILVININNLNSLQINVLVELMKNGVYRCKKALFPVSTTFWVYAVKSYIRSEQEFNTYIKRNLLARFDFVFELSFDGEDDIIDEILESTDENGKENCDFYFELNKNYSYLKKSHLTHFEFKGLCSVTKSIIQKYFSMAADLSTLTVHHIGICELLCISASLLFKKKECLIEHVVLGLFLYDKFVSSTKNKLTQFDKSILDNVMNSRDEESYSFQKLMNYFSSYLGATMSMQ</sequence>
<keyword evidence="2" id="KW-1185">Reference proteome</keyword>
<dbReference type="AlphaFoldDB" id="A0A0D9QIJ0"/>
<organism evidence="1 2">
    <name type="scientific">Plasmodium fragile</name>
    <dbReference type="NCBI Taxonomy" id="5857"/>
    <lineage>
        <taxon>Eukaryota</taxon>
        <taxon>Sar</taxon>
        <taxon>Alveolata</taxon>
        <taxon>Apicomplexa</taxon>
        <taxon>Aconoidasida</taxon>
        <taxon>Haemosporida</taxon>
        <taxon>Plasmodiidae</taxon>
        <taxon>Plasmodium</taxon>
        <taxon>Plasmodium (Plasmodium)</taxon>
    </lineage>
</organism>
<protein>
    <submittedName>
        <fullName evidence="1">Uncharacterized protein</fullName>
    </submittedName>
</protein>
<dbReference type="GeneID" id="24269102"/>
<dbReference type="VEuPathDB" id="PlasmoDB:AK88_03788"/>